<dbReference type="AlphaFoldDB" id="A0A318JJ08"/>
<dbReference type="OrthoDB" id="8595870at2"/>
<evidence type="ECO:0000313" key="2">
    <source>
        <dbReference type="EMBL" id="PXX50092.1"/>
    </source>
</evidence>
<dbReference type="RefSeq" id="WP_146215915.1">
    <property type="nucleotide sequence ID" value="NZ_QJKC01000003.1"/>
</dbReference>
<organism evidence="2 3">
    <name type="scientific">Aquitalea magnusonii</name>
    <dbReference type="NCBI Taxonomy" id="332411"/>
    <lineage>
        <taxon>Bacteria</taxon>
        <taxon>Pseudomonadati</taxon>
        <taxon>Pseudomonadota</taxon>
        <taxon>Betaproteobacteria</taxon>
        <taxon>Neisseriales</taxon>
        <taxon>Chromobacteriaceae</taxon>
        <taxon>Aquitalea</taxon>
    </lineage>
</organism>
<proteinExistence type="predicted"/>
<reference evidence="2 3" key="1">
    <citation type="submission" date="2018-05" db="EMBL/GenBank/DDBJ databases">
        <title>Genomic Encyclopedia of Type Strains, Phase IV (KMG-IV): sequencing the most valuable type-strain genomes for metagenomic binning, comparative biology and taxonomic classification.</title>
        <authorList>
            <person name="Goeker M."/>
        </authorList>
    </citation>
    <scope>NUCLEOTIDE SEQUENCE [LARGE SCALE GENOMIC DNA]</scope>
    <source>
        <strain evidence="2 3">DSM 25134</strain>
    </source>
</reference>
<gene>
    <name evidence="2" type="ORF">DFR38_103273</name>
</gene>
<feature type="compositionally biased region" description="Low complexity" evidence="1">
    <location>
        <begin position="9"/>
        <end position="22"/>
    </location>
</feature>
<comment type="caution">
    <text evidence="2">The sequence shown here is derived from an EMBL/GenBank/DDBJ whole genome shotgun (WGS) entry which is preliminary data.</text>
</comment>
<dbReference type="EMBL" id="QJKC01000003">
    <property type="protein sequence ID" value="PXX50092.1"/>
    <property type="molecule type" value="Genomic_DNA"/>
</dbReference>
<evidence type="ECO:0000256" key="1">
    <source>
        <dbReference type="SAM" id="MobiDB-lite"/>
    </source>
</evidence>
<evidence type="ECO:0000313" key="3">
    <source>
        <dbReference type="Proteomes" id="UP000248395"/>
    </source>
</evidence>
<name>A0A318JJ08_9NEIS</name>
<protein>
    <submittedName>
        <fullName evidence="2">Uncharacterized protein</fullName>
    </submittedName>
</protein>
<keyword evidence="3" id="KW-1185">Reference proteome</keyword>
<dbReference type="Proteomes" id="UP000248395">
    <property type="component" value="Unassembled WGS sequence"/>
</dbReference>
<feature type="region of interest" description="Disordered" evidence="1">
    <location>
        <begin position="1"/>
        <end position="22"/>
    </location>
</feature>
<accession>A0A318JJ08</accession>
<sequence>MSSTPRATPPSGRSSFPSPRQSDPQFAQFLQHACLPLGPLHASLAAMQAVLGSQPAPAVELAWQDVLAVCHRLEVQLGEVDVRLLESRRTLEGLLQLLHAEHAATLEPGDLYLILQHVHHLLTRTLEALQRA</sequence>